<dbReference type="AlphaFoldDB" id="A0A6A5XQU9"/>
<dbReference type="Gene3D" id="2.30.110.10">
    <property type="entry name" value="Electron Transport, Fmn-binding Protein, Chain A"/>
    <property type="match status" value="1"/>
</dbReference>
<dbReference type="SUPFAM" id="SSF50475">
    <property type="entry name" value="FMN-binding split barrel"/>
    <property type="match status" value="1"/>
</dbReference>
<keyword evidence="2" id="KW-1185">Reference proteome</keyword>
<accession>A0A6A5XQU9</accession>
<organism evidence="1 2">
    <name type="scientific">Aaosphaeria arxii CBS 175.79</name>
    <dbReference type="NCBI Taxonomy" id="1450172"/>
    <lineage>
        <taxon>Eukaryota</taxon>
        <taxon>Fungi</taxon>
        <taxon>Dikarya</taxon>
        <taxon>Ascomycota</taxon>
        <taxon>Pezizomycotina</taxon>
        <taxon>Dothideomycetes</taxon>
        <taxon>Pleosporomycetidae</taxon>
        <taxon>Pleosporales</taxon>
        <taxon>Pleosporales incertae sedis</taxon>
        <taxon>Aaosphaeria</taxon>
    </lineage>
</organism>
<dbReference type="EMBL" id="ML978070">
    <property type="protein sequence ID" value="KAF2014674.1"/>
    <property type="molecule type" value="Genomic_DNA"/>
</dbReference>
<dbReference type="RefSeq" id="XP_033383013.1">
    <property type="nucleotide sequence ID" value="XM_033530493.1"/>
</dbReference>
<dbReference type="PANTHER" id="PTHR34071:SF2">
    <property type="entry name" value="FLAVIN-NUCLEOTIDE-BINDING PROTEIN"/>
    <property type="match status" value="1"/>
</dbReference>
<dbReference type="InterPro" id="IPR012349">
    <property type="entry name" value="Split_barrel_FMN-bd"/>
</dbReference>
<protein>
    <recommendedName>
        <fullName evidence="3">5-nitroimidazole antibiotic resistance protein</fullName>
    </recommendedName>
</protein>
<dbReference type="OrthoDB" id="444432at2759"/>
<dbReference type="Pfam" id="PF12900">
    <property type="entry name" value="Pyridox_ox_2"/>
    <property type="match status" value="1"/>
</dbReference>
<dbReference type="PANTHER" id="PTHR34071">
    <property type="entry name" value="5-NITROIMIDAZOLE ANTIBIOTICS RESISTANCE PROTEIN, NIMA-FAMILY-RELATED PROTEIN-RELATED"/>
    <property type="match status" value="1"/>
</dbReference>
<reference evidence="1" key="1">
    <citation type="journal article" date="2020" name="Stud. Mycol.">
        <title>101 Dothideomycetes genomes: a test case for predicting lifestyles and emergence of pathogens.</title>
        <authorList>
            <person name="Haridas S."/>
            <person name="Albert R."/>
            <person name="Binder M."/>
            <person name="Bloem J."/>
            <person name="Labutti K."/>
            <person name="Salamov A."/>
            <person name="Andreopoulos B."/>
            <person name="Baker S."/>
            <person name="Barry K."/>
            <person name="Bills G."/>
            <person name="Bluhm B."/>
            <person name="Cannon C."/>
            <person name="Castanera R."/>
            <person name="Culley D."/>
            <person name="Daum C."/>
            <person name="Ezra D."/>
            <person name="Gonzalez J."/>
            <person name="Henrissat B."/>
            <person name="Kuo A."/>
            <person name="Liang C."/>
            <person name="Lipzen A."/>
            <person name="Lutzoni F."/>
            <person name="Magnuson J."/>
            <person name="Mondo S."/>
            <person name="Nolan M."/>
            <person name="Ohm R."/>
            <person name="Pangilinan J."/>
            <person name="Park H.-J."/>
            <person name="Ramirez L."/>
            <person name="Alfaro M."/>
            <person name="Sun H."/>
            <person name="Tritt A."/>
            <person name="Yoshinaga Y."/>
            <person name="Zwiers L.-H."/>
            <person name="Turgeon B."/>
            <person name="Goodwin S."/>
            <person name="Spatafora J."/>
            <person name="Crous P."/>
            <person name="Grigoriev I."/>
        </authorList>
    </citation>
    <scope>NUCLEOTIDE SEQUENCE</scope>
    <source>
        <strain evidence="1">CBS 175.79</strain>
    </source>
</reference>
<dbReference type="InterPro" id="IPR024747">
    <property type="entry name" value="Pyridox_Oxase-rel"/>
</dbReference>
<evidence type="ECO:0000313" key="2">
    <source>
        <dbReference type="Proteomes" id="UP000799778"/>
    </source>
</evidence>
<name>A0A6A5XQU9_9PLEO</name>
<dbReference type="GeneID" id="54287890"/>
<dbReference type="Proteomes" id="UP000799778">
    <property type="component" value="Unassembled WGS sequence"/>
</dbReference>
<proteinExistence type="predicted"/>
<sequence>MSEKSYVKSPQNAVNRLRNRANYDYETIHNIVNSTAVLHVSFVPSSEDPFPVVLPMIGQMGTFALPSSTDLDQPLDLYLHGAIASRIMKLSQNAVDRGEEGFPLCVAATKVDGYVLALTPFHHSYNFRSAVVHGYAHVVADPDEKMWALELITNKIVPERWQNTRTPPNKVEMQSTHILKMKVSSGSAKLRWGVPNNDRGDLKNPDVLANYWAGVVPMWETFGEPISSAHNQAPVPKYLSGYLEEARRENEAVAMEASKEQE</sequence>
<gene>
    <name evidence="1" type="ORF">BU24DRAFT_441988</name>
</gene>
<evidence type="ECO:0008006" key="3">
    <source>
        <dbReference type="Google" id="ProtNLM"/>
    </source>
</evidence>
<evidence type="ECO:0000313" key="1">
    <source>
        <dbReference type="EMBL" id="KAF2014674.1"/>
    </source>
</evidence>